<accession>A0A1H8FPI3</accession>
<evidence type="ECO:0000313" key="4">
    <source>
        <dbReference type="Proteomes" id="UP000199372"/>
    </source>
</evidence>
<dbReference type="InterPro" id="IPR004564">
    <property type="entry name" value="OM_lipoprot_carrier_LolA-like"/>
</dbReference>
<reference evidence="4" key="1">
    <citation type="submission" date="2016-10" db="EMBL/GenBank/DDBJ databases">
        <authorList>
            <person name="Varghese N."/>
            <person name="Submissions S."/>
        </authorList>
    </citation>
    <scope>NUCLEOTIDE SEQUENCE [LARGE SCALE GENOMIC DNA]</scope>
    <source>
        <strain evidence="4">DSM 26893</strain>
    </source>
</reference>
<dbReference type="AlphaFoldDB" id="A0A1H8FPI3"/>
<dbReference type="OrthoDB" id="9800501at2"/>
<evidence type="ECO:0000256" key="1">
    <source>
        <dbReference type="ARBA" id="ARBA00022729"/>
    </source>
</evidence>
<proteinExistence type="predicted"/>
<dbReference type="PANTHER" id="PTHR35869">
    <property type="entry name" value="OUTER-MEMBRANE LIPOPROTEIN CARRIER PROTEIN"/>
    <property type="match status" value="1"/>
</dbReference>
<evidence type="ECO:0000313" key="3">
    <source>
        <dbReference type="EMBL" id="SEN33589.1"/>
    </source>
</evidence>
<dbReference type="EMBL" id="FOCM01000003">
    <property type="protein sequence ID" value="SEN33589.1"/>
    <property type="molecule type" value="Genomic_DNA"/>
</dbReference>
<dbReference type="RefSeq" id="WP_091845172.1">
    <property type="nucleotide sequence ID" value="NZ_FOCM01000003.1"/>
</dbReference>
<dbReference type="InterPro" id="IPR029046">
    <property type="entry name" value="LolA/LolB/LppX"/>
</dbReference>
<protein>
    <submittedName>
        <fullName evidence="3">Outer membrane lipoprotein-sorting protein</fullName>
    </submittedName>
</protein>
<dbReference type="CDD" id="cd16325">
    <property type="entry name" value="LolA"/>
    <property type="match status" value="1"/>
</dbReference>
<dbReference type="SUPFAM" id="SSF89392">
    <property type="entry name" value="Prokaryotic lipoproteins and lipoprotein localization factors"/>
    <property type="match status" value="1"/>
</dbReference>
<sequence>MLTKRHFLMGTAAVLAARPAMAAPISLNALSQYLNAMRTAEAEFTQINADGTISTGQIYIQRPGRVRFDYNPPEETLVMAGGGQVAVFDGKSNTGRPEQYPLSRTPLSIILEANVNLAQRNMVVGHREDGAKTIVTAQDPENPQYGRIELVFTATPIQLRQWVIIDGQGSRTTVVLGDLQTGGSFPARYFSIPTEISRRG</sequence>
<feature type="signal peptide" evidence="2">
    <location>
        <begin position="1"/>
        <end position="22"/>
    </location>
</feature>
<organism evidence="3 4">
    <name type="scientific">Palleronia pelagia</name>
    <dbReference type="NCBI Taxonomy" id="387096"/>
    <lineage>
        <taxon>Bacteria</taxon>
        <taxon>Pseudomonadati</taxon>
        <taxon>Pseudomonadota</taxon>
        <taxon>Alphaproteobacteria</taxon>
        <taxon>Rhodobacterales</taxon>
        <taxon>Roseobacteraceae</taxon>
        <taxon>Palleronia</taxon>
    </lineage>
</organism>
<keyword evidence="4" id="KW-1185">Reference proteome</keyword>
<keyword evidence="3" id="KW-0449">Lipoprotein</keyword>
<dbReference type="PANTHER" id="PTHR35869:SF1">
    <property type="entry name" value="OUTER-MEMBRANE LIPOPROTEIN CARRIER PROTEIN"/>
    <property type="match status" value="1"/>
</dbReference>
<feature type="chain" id="PRO_5011789147" evidence="2">
    <location>
        <begin position="23"/>
        <end position="200"/>
    </location>
</feature>
<dbReference type="Proteomes" id="UP000199372">
    <property type="component" value="Unassembled WGS sequence"/>
</dbReference>
<dbReference type="Gene3D" id="2.50.20.10">
    <property type="entry name" value="Lipoprotein localisation LolA/LolB/LppX"/>
    <property type="match status" value="1"/>
</dbReference>
<evidence type="ECO:0000256" key="2">
    <source>
        <dbReference type="SAM" id="SignalP"/>
    </source>
</evidence>
<dbReference type="Pfam" id="PF03548">
    <property type="entry name" value="LolA"/>
    <property type="match status" value="1"/>
</dbReference>
<gene>
    <name evidence="3" type="ORF">SAMN04488011_103416</name>
</gene>
<keyword evidence="1 2" id="KW-0732">Signal</keyword>
<name>A0A1H8FPI3_9RHOB</name>